<dbReference type="InterPro" id="IPR001680">
    <property type="entry name" value="WD40_rpt"/>
</dbReference>
<evidence type="ECO:0000256" key="1">
    <source>
        <dbReference type="PROSITE-ProRule" id="PRU00221"/>
    </source>
</evidence>
<dbReference type="PANTHER" id="PTHR19879:SF9">
    <property type="entry name" value="TRANSCRIPTION INITIATION FACTOR TFIID SUBUNIT 5"/>
    <property type="match status" value="1"/>
</dbReference>
<keyword evidence="1" id="KW-0853">WD repeat</keyword>
<reference evidence="2 3" key="1">
    <citation type="submission" date="2019-02" db="EMBL/GenBank/DDBJ databases">
        <title>Deep-cultivation of Planctomycetes and their phenomic and genomic characterization uncovers novel biology.</title>
        <authorList>
            <person name="Wiegand S."/>
            <person name="Jogler M."/>
            <person name="Boedeker C."/>
            <person name="Pinto D."/>
            <person name="Vollmers J."/>
            <person name="Rivas-Marin E."/>
            <person name="Kohn T."/>
            <person name="Peeters S.H."/>
            <person name="Heuer A."/>
            <person name="Rast P."/>
            <person name="Oberbeckmann S."/>
            <person name="Bunk B."/>
            <person name="Jeske O."/>
            <person name="Meyerdierks A."/>
            <person name="Storesund J.E."/>
            <person name="Kallscheuer N."/>
            <person name="Luecker S."/>
            <person name="Lage O.M."/>
            <person name="Pohl T."/>
            <person name="Merkel B.J."/>
            <person name="Hornburger P."/>
            <person name="Mueller R.-W."/>
            <person name="Bruemmer F."/>
            <person name="Labrenz M."/>
            <person name="Spormann A.M."/>
            <person name="Op den Camp H."/>
            <person name="Overmann J."/>
            <person name="Amann R."/>
            <person name="Jetten M.S.M."/>
            <person name="Mascher T."/>
            <person name="Medema M.H."/>
            <person name="Devos D.P."/>
            <person name="Kaster A.-K."/>
            <person name="Ovreas L."/>
            <person name="Rohde M."/>
            <person name="Galperin M.Y."/>
            <person name="Jogler C."/>
        </authorList>
    </citation>
    <scope>NUCLEOTIDE SEQUENCE [LARGE SCALE GENOMIC DNA]</scope>
    <source>
        <strain evidence="2 3">SV_7m_r</strain>
    </source>
</reference>
<proteinExistence type="predicted"/>
<dbReference type="OrthoDB" id="250387at2"/>
<protein>
    <submittedName>
        <fullName evidence="2">WD domain, G-beta repeat</fullName>
    </submittedName>
</protein>
<keyword evidence="3" id="KW-1185">Reference proteome</keyword>
<dbReference type="EMBL" id="CP036272">
    <property type="protein sequence ID" value="QDT58601.1"/>
    <property type="molecule type" value="Genomic_DNA"/>
</dbReference>
<dbReference type="PROSITE" id="PS50082">
    <property type="entry name" value="WD_REPEATS_2"/>
    <property type="match status" value="1"/>
</dbReference>
<feature type="repeat" description="WD" evidence="1">
    <location>
        <begin position="158"/>
        <end position="199"/>
    </location>
</feature>
<organism evidence="2 3">
    <name type="scientific">Stieleria bergensis</name>
    <dbReference type="NCBI Taxonomy" id="2528025"/>
    <lineage>
        <taxon>Bacteria</taxon>
        <taxon>Pseudomonadati</taxon>
        <taxon>Planctomycetota</taxon>
        <taxon>Planctomycetia</taxon>
        <taxon>Pirellulales</taxon>
        <taxon>Pirellulaceae</taxon>
        <taxon>Stieleria</taxon>
    </lineage>
</organism>
<dbReference type="Gene3D" id="2.130.10.10">
    <property type="entry name" value="YVTN repeat-like/Quinoprotein amine dehydrogenase"/>
    <property type="match status" value="2"/>
</dbReference>
<dbReference type="SMART" id="SM00320">
    <property type="entry name" value="WD40"/>
    <property type="match status" value="4"/>
</dbReference>
<dbReference type="PANTHER" id="PTHR19879">
    <property type="entry name" value="TRANSCRIPTION INITIATION FACTOR TFIID"/>
    <property type="match status" value="1"/>
</dbReference>
<name>A0A517SR56_9BACT</name>
<dbReference type="Pfam" id="PF00400">
    <property type="entry name" value="WD40"/>
    <property type="match status" value="1"/>
</dbReference>
<gene>
    <name evidence="2" type="ORF">SV7mr_10940</name>
</gene>
<dbReference type="RefSeq" id="WP_145269883.1">
    <property type="nucleotide sequence ID" value="NZ_CP036272.1"/>
</dbReference>
<dbReference type="Proteomes" id="UP000315003">
    <property type="component" value="Chromosome"/>
</dbReference>
<sequence length="363" mass="40386">MNDTEAKNDQNKAVKLTRTDQTKVPMGVLDGSVSADWQQCALACLDGVYLLNAKDKQHQRLYQHDSWVSSVHWVAEDLIVSAGYDGAIQWFNPQTKQPIDRLKLHQFWSWDMALSPDRTVLASVTGQYLAGGYKYEPQSESEPSVCLVSVKDRKVLHRLSQTPSVQAVAFSPDGRFVAAGNLMGTVRVFEVASGKLAREFNTADFTSWGIIKSHCYLGGIFALRFTPDGQHLLLAGMGPMRDPMAGNGKQRWQKWKWDQAEPQRVDQIHDKEFGEGLMEALAIDSAGDRFLMAGRLRGGNWNAALFEGATGNQLTTLKTGYRVTQAAFSDDGKRLALFGAQGQGKRNKEGEHPHFGRIEFYDA</sequence>
<dbReference type="InterPro" id="IPR015943">
    <property type="entry name" value="WD40/YVTN_repeat-like_dom_sf"/>
</dbReference>
<dbReference type="AlphaFoldDB" id="A0A517SR56"/>
<accession>A0A517SR56</accession>
<evidence type="ECO:0000313" key="2">
    <source>
        <dbReference type="EMBL" id="QDT58601.1"/>
    </source>
</evidence>
<dbReference type="SUPFAM" id="SSF101908">
    <property type="entry name" value="Putative isomerase YbhE"/>
    <property type="match status" value="1"/>
</dbReference>
<evidence type="ECO:0000313" key="3">
    <source>
        <dbReference type="Proteomes" id="UP000315003"/>
    </source>
</evidence>